<dbReference type="OrthoDB" id="409136at2759"/>
<gene>
    <name evidence="1" type="ORF">CTHT_0013670</name>
</gene>
<keyword evidence="2" id="KW-1185">Reference proteome</keyword>
<dbReference type="AlphaFoldDB" id="G0S1I0"/>
<dbReference type="EMBL" id="GL988039">
    <property type="protein sequence ID" value="EGS22890.1"/>
    <property type="molecule type" value="Genomic_DNA"/>
</dbReference>
<protein>
    <submittedName>
        <fullName evidence="1">Uncharacterized protein</fullName>
    </submittedName>
</protein>
<dbReference type="GeneID" id="18255405"/>
<dbReference type="KEGG" id="cthr:CTHT_0013670"/>
<dbReference type="STRING" id="759272.G0S1I0"/>
<reference evidence="1 2" key="1">
    <citation type="journal article" date="2011" name="Cell">
        <title>Insight into structure and assembly of the nuclear pore complex by utilizing the genome of a eukaryotic thermophile.</title>
        <authorList>
            <person name="Amlacher S."/>
            <person name="Sarges P."/>
            <person name="Flemming D."/>
            <person name="van Noort V."/>
            <person name="Kunze R."/>
            <person name="Devos D.P."/>
            <person name="Arumugam M."/>
            <person name="Bork P."/>
            <person name="Hurt E."/>
        </authorList>
    </citation>
    <scope>NUCLEOTIDE SEQUENCE [LARGE SCALE GENOMIC DNA]</scope>
    <source>
        <strain evidence="2">DSM 1495 / CBS 144.50 / IMI 039719</strain>
    </source>
</reference>
<name>G0S1I0_CHATD</name>
<dbReference type="RefSeq" id="XP_006691882.1">
    <property type="nucleotide sequence ID" value="XM_006691819.1"/>
</dbReference>
<proteinExistence type="predicted"/>
<organism evidence="2">
    <name type="scientific">Chaetomium thermophilum (strain DSM 1495 / CBS 144.50 / IMI 039719)</name>
    <name type="common">Thermochaetoides thermophila</name>
    <dbReference type="NCBI Taxonomy" id="759272"/>
    <lineage>
        <taxon>Eukaryota</taxon>
        <taxon>Fungi</taxon>
        <taxon>Dikarya</taxon>
        <taxon>Ascomycota</taxon>
        <taxon>Pezizomycotina</taxon>
        <taxon>Sordariomycetes</taxon>
        <taxon>Sordariomycetidae</taxon>
        <taxon>Sordariales</taxon>
        <taxon>Chaetomiaceae</taxon>
        <taxon>Thermochaetoides</taxon>
    </lineage>
</organism>
<evidence type="ECO:0000313" key="1">
    <source>
        <dbReference type="EMBL" id="EGS22890.1"/>
    </source>
</evidence>
<evidence type="ECO:0000313" key="2">
    <source>
        <dbReference type="Proteomes" id="UP000008066"/>
    </source>
</evidence>
<dbReference type="Proteomes" id="UP000008066">
    <property type="component" value="Unassembled WGS sequence"/>
</dbReference>
<sequence length="247" mass="28520">MANNSVDPQCIWYFLNTYKDRAYEDFDKFHPRSTPLLVEDSVDTQSESALSGTTVTSHANTHAMSLFSSGAHSHDTQSVFTVPSERGAPGSDFDVWWANRVPTRTEQDQDSEETEHSSAEPGPGELWCEFWELKLCRQLFQAEDRSSWIEHHAKHLGEAYPPELFCWFCTKRFKATLPSNPHSLEENFEKRMKHIHKHIRKDGSTPKVQVSDQNVVDHMYRNGWLSEAAFKKARRLPPIFQHPDLCE</sequence>
<dbReference type="HOGENOM" id="CLU_1005175_0_0_1"/>
<accession>G0S1I0</accession>